<feature type="domain" description="AAA+ ATPase" evidence="1">
    <location>
        <begin position="458"/>
        <end position="842"/>
    </location>
</feature>
<evidence type="ECO:0000259" key="1">
    <source>
        <dbReference type="SMART" id="SM00382"/>
    </source>
</evidence>
<evidence type="ECO:0000313" key="2">
    <source>
        <dbReference type="EMBL" id="TMN72299.1"/>
    </source>
</evidence>
<dbReference type="CDD" id="cd18808">
    <property type="entry name" value="SF1_C_Upf1"/>
    <property type="match status" value="1"/>
</dbReference>
<dbReference type="Pfam" id="PF13086">
    <property type="entry name" value="AAA_11"/>
    <property type="match status" value="1"/>
</dbReference>
<dbReference type="InterPro" id="IPR041679">
    <property type="entry name" value="DNA2/NAM7-like_C"/>
</dbReference>
<dbReference type="AlphaFoldDB" id="A0AAQ2EQ00"/>
<dbReference type="PANTHER" id="PTHR10887:SF495">
    <property type="entry name" value="HELICASE SENATAXIN ISOFORM X1-RELATED"/>
    <property type="match status" value="1"/>
</dbReference>
<dbReference type="InterPro" id="IPR047187">
    <property type="entry name" value="SF1_C_Upf1"/>
</dbReference>
<proteinExistence type="predicted"/>
<gene>
    <name evidence="2" type="ORF">CWB74_22895</name>
</gene>
<accession>A0AAQ2EQ00</accession>
<protein>
    <submittedName>
        <fullName evidence="2">AAA family ATPase</fullName>
    </submittedName>
</protein>
<dbReference type="Proteomes" id="UP000305423">
    <property type="component" value="Unassembled WGS sequence"/>
</dbReference>
<evidence type="ECO:0000313" key="3">
    <source>
        <dbReference type="Proteomes" id="UP000305423"/>
    </source>
</evidence>
<dbReference type="InterPro" id="IPR041677">
    <property type="entry name" value="DNA2/NAM7_AAA_11"/>
</dbReference>
<dbReference type="InterPro" id="IPR027417">
    <property type="entry name" value="P-loop_NTPase"/>
</dbReference>
<sequence>MPSFFDDVWVVPEDKKASIEPGLAKLSLASERQSLRIVTRMKRHLVRLQDQTLMSDIIHYLKRNTAHLAQVCRIAKNGHIQLQIAFFNGDLLHLDEVDINLDSELLARANKLGLRSPNLSALANLLEDKCTLKGSIYEEGEYYFPLLTGGASGAIWEGNDFEDEQEVLLDDSFSLLGDNVQLAVKQREMLGSLQLTASSISSGWSQKAPGAIRLAKGKISLSDGDKKLQELSKYQLKSLLEDEGQSSYLKTWDKYGDIEGELLLERARAVGYLPIPSEKSLEIVPGGVKIFFHGNLPREIEKDSQLEVVDQIPVYLDDLSMDWKTYSEFLLESPHAQSRNNSDADKQAVGQVVKVKDRGETWITLALEQKPLQGAHALVLSINGDKKQVERRMLARKLILEGNSANPQLGLLIEEGGKPSTAKRHNTIVPLTAFVREKVFAHPPTPSQELAIKTALNTPDIALIQGPPGTGKTTVIAAIIERLNQEYRKTENYKGKILVSGFQHDAVENLLARLSINSLPSVKFGKKSGTEFSPDRVDQKIDNWCDGIAENIRKKNPQLASSESLRVVRSKLALYQASPTNEIALSLLKQLQEISDVSLDHHLSQRISYMIKELGDAENGAISETISHVLALRCHERSFKDDGPERAMALYREMEDILDSAELALLRTASIWNESKDLKFLPELRQLRGDLLKRYSRKRAYRVSKPREDVLAIAKQSIEALSKAKQFSDRTDNALVDFLYELDHNKDGIKRSLAEYNAVFGATVQQSMGRDIRSVKLDSGVGAKRLSYDTVIIDEAARCSPRDLLIPLSQADKRIILVGDHRQLPHIIDEEIARQLEEGEQTKTEESMFEYLFGRLKKLESADGYQRTVTLDAQFRSHPLLGEFASKYFYEPSNEGYESPLPAKLFRQNLKGVEDQACAWMHIPNRQGGEKRDSSRSGYRSCEAEAIAEKINEWLVSQEGKELSFGVISFYKAQVNAIFKALSKYGITTKERGEWEVKDEYRMLPSGEERLRIGTVDSFQGMEFDVVFLSMVRTQDLLKNSSYLEQNCEDRKEQAKVFGHLMSANRLCVSVTRQKRLLVVAGDIDLADHSIAKQAVPALYGYCQLVKERGVVL</sequence>
<dbReference type="InterPro" id="IPR003593">
    <property type="entry name" value="AAA+_ATPase"/>
</dbReference>
<dbReference type="PANTHER" id="PTHR10887">
    <property type="entry name" value="DNA2/NAM7 HELICASE FAMILY"/>
    <property type="match status" value="1"/>
</dbReference>
<reference evidence="2 3" key="1">
    <citation type="submission" date="2017-12" db="EMBL/GenBank/DDBJ databases">
        <authorList>
            <person name="Paulsen S."/>
            <person name="Gram L.K."/>
        </authorList>
    </citation>
    <scope>NUCLEOTIDE SEQUENCE [LARGE SCALE GENOMIC DNA]</scope>
    <source>
        <strain evidence="2 3">S1607</strain>
    </source>
</reference>
<dbReference type="Pfam" id="PF13087">
    <property type="entry name" value="AAA_12"/>
    <property type="match status" value="1"/>
</dbReference>
<dbReference type="Gene3D" id="3.40.50.300">
    <property type="entry name" value="P-loop containing nucleotide triphosphate hydrolases"/>
    <property type="match status" value="2"/>
</dbReference>
<dbReference type="InterPro" id="IPR045055">
    <property type="entry name" value="DNA2/NAM7-like"/>
</dbReference>
<dbReference type="EMBL" id="PNEL01000097">
    <property type="protein sequence ID" value="TMN72299.1"/>
    <property type="molecule type" value="Genomic_DNA"/>
</dbReference>
<dbReference type="SUPFAM" id="SSF52540">
    <property type="entry name" value="P-loop containing nucleoside triphosphate hydrolases"/>
    <property type="match status" value="1"/>
</dbReference>
<dbReference type="GO" id="GO:0004386">
    <property type="term" value="F:helicase activity"/>
    <property type="evidence" value="ECO:0007669"/>
    <property type="project" value="InterPro"/>
</dbReference>
<dbReference type="CDD" id="cd17934">
    <property type="entry name" value="DEXXQc_Upf1-like"/>
    <property type="match status" value="1"/>
</dbReference>
<organism evidence="2 3">
    <name type="scientific">Pseudoalteromonas piscicida</name>
    <dbReference type="NCBI Taxonomy" id="43662"/>
    <lineage>
        <taxon>Bacteria</taxon>
        <taxon>Pseudomonadati</taxon>
        <taxon>Pseudomonadota</taxon>
        <taxon>Gammaproteobacteria</taxon>
        <taxon>Alteromonadales</taxon>
        <taxon>Pseudoalteromonadaceae</taxon>
        <taxon>Pseudoalteromonas</taxon>
    </lineage>
</organism>
<reference evidence="3" key="2">
    <citation type="submission" date="2019-06" db="EMBL/GenBank/DDBJ databases">
        <title>Co-occurence of chitin degradation, pigmentation and bioactivity in marine Pseudoalteromonas.</title>
        <authorList>
            <person name="Sonnenschein E.C."/>
            <person name="Bech P.K."/>
        </authorList>
    </citation>
    <scope>NUCLEOTIDE SEQUENCE [LARGE SCALE GENOMIC DNA]</scope>
    <source>
        <strain evidence="3">S1607</strain>
    </source>
</reference>
<dbReference type="SMART" id="SM00382">
    <property type="entry name" value="AAA"/>
    <property type="match status" value="1"/>
</dbReference>
<name>A0AAQ2EQ00_PSEO7</name>
<comment type="caution">
    <text evidence="2">The sequence shown here is derived from an EMBL/GenBank/DDBJ whole genome shotgun (WGS) entry which is preliminary data.</text>
</comment>